<protein>
    <submittedName>
        <fullName evidence="2">Putative transposase</fullName>
    </submittedName>
</protein>
<dbReference type="PANTHER" id="PTHR46564:SF1">
    <property type="entry name" value="TRANSPOSASE"/>
    <property type="match status" value="1"/>
</dbReference>
<dbReference type="GO" id="GO:0003676">
    <property type="term" value="F:nucleic acid binding"/>
    <property type="evidence" value="ECO:0007669"/>
    <property type="project" value="InterPro"/>
</dbReference>
<dbReference type="InterPro" id="IPR038717">
    <property type="entry name" value="Tc1-like_DDE_dom"/>
</dbReference>
<sequence length="137" mass="15563">MPRTHGYAPIGKRCHGKCNWHARGRINVIGALIGKCLLTVGLFKNNIDADTFLGWTIHDLLPKLPPASIVVMDNATFRKRQDIQNVITRGGHTLEYLPAYSPDLNPIEHKWAQTKAVRKQQNQTVEQLFKIESFYVT</sequence>
<dbReference type="Pfam" id="PF13358">
    <property type="entry name" value="DDE_3"/>
    <property type="match status" value="1"/>
</dbReference>
<dbReference type="PhylomeDB" id="Q82UD4"/>
<evidence type="ECO:0000259" key="1">
    <source>
        <dbReference type="Pfam" id="PF13358"/>
    </source>
</evidence>
<dbReference type="Proteomes" id="UP000001416">
    <property type="component" value="Chromosome"/>
</dbReference>
<gene>
    <name evidence="2" type="ordered locus">NE1558</name>
</gene>
<dbReference type="Gene3D" id="3.30.420.10">
    <property type="entry name" value="Ribonuclease H-like superfamily/Ribonuclease H"/>
    <property type="match status" value="1"/>
</dbReference>
<dbReference type="STRING" id="228410.NE1558"/>
<accession>Q82UD4</accession>
<feature type="domain" description="Tc1-like transposase DDE" evidence="1">
    <location>
        <begin position="3"/>
        <end position="124"/>
    </location>
</feature>
<reference evidence="2 3" key="1">
    <citation type="journal article" date="2003" name="J. Bacteriol.">
        <title>Complete genome sequence of the ammonia-oxidizing bacterium and obligate chemolithoautotroph Nitrosomonas europaea.</title>
        <authorList>
            <person name="Chain P."/>
            <person name="Lamerdin J."/>
            <person name="Larimer F."/>
            <person name="Regala W."/>
            <person name="Land M."/>
            <person name="Hauser L."/>
            <person name="Hooper A."/>
            <person name="Klotz M."/>
            <person name="Norton J."/>
            <person name="Sayavedra-Soto L."/>
            <person name="Arciero D."/>
            <person name="Hommes N."/>
            <person name="Whittaker M."/>
            <person name="Arp D."/>
        </authorList>
    </citation>
    <scope>NUCLEOTIDE SEQUENCE [LARGE SCALE GENOMIC DNA]</scope>
    <source>
        <strain evidence="3">ATCC 19718 / CIP 103999 / KCTC 2705 / NBRC 14298</strain>
    </source>
</reference>
<name>Q82UD4_NITEU</name>
<dbReference type="HOGENOM" id="CLU_056788_10_3_4"/>
<evidence type="ECO:0000313" key="3">
    <source>
        <dbReference type="Proteomes" id="UP000001416"/>
    </source>
</evidence>
<dbReference type="EMBL" id="AL954747">
    <property type="protein sequence ID" value="CAD85469.1"/>
    <property type="molecule type" value="Genomic_DNA"/>
</dbReference>
<dbReference type="AlphaFoldDB" id="Q82UD4"/>
<organism evidence="2 3">
    <name type="scientific">Nitrosomonas europaea (strain ATCC 19718 / CIP 103999 / KCTC 2705 / NBRC 14298)</name>
    <dbReference type="NCBI Taxonomy" id="228410"/>
    <lineage>
        <taxon>Bacteria</taxon>
        <taxon>Pseudomonadati</taxon>
        <taxon>Pseudomonadota</taxon>
        <taxon>Betaproteobacteria</taxon>
        <taxon>Nitrosomonadales</taxon>
        <taxon>Nitrosomonadaceae</taxon>
        <taxon>Nitrosomonas</taxon>
    </lineage>
</organism>
<proteinExistence type="predicted"/>
<dbReference type="InterPro" id="IPR036397">
    <property type="entry name" value="RNaseH_sf"/>
</dbReference>
<dbReference type="PANTHER" id="PTHR46564">
    <property type="entry name" value="TRANSPOSASE"/>
    <property type="match status" value="1"/>
</dbReference>
<dbReference type="eggNOG" id="COG3335">
    <property type="taxonomic scope" value="Bacteria"/>
</dbReference>
<evidence type="ECO:0000313" key="2">
    <source>
        <dbReference type="EMBL" id="CAD85469.1"/>
    </source>
</evidence>
<keyword evidence="3" id="KW-1185">Reference proteome</keyword>
<dbReference type="KEGG" id="neu:NE1558"/>